<dbReference type="RefSeq" id="YP_002308503.1">
    <property type="nucleotide sequence ID" value="NC_011549.1"/>
</dbReference>
<organismHost>
    <name type="scientific">Turdus hortulorum</name>
    <dbReference type="NCBI Taxonomy" id="411519"/>
</organismHost>
<dbReference type="OrthoDB" id="28901at10239"/>
<sequence length="83" mass="9124">MGTSQSSVSVNNQITNIHASEHSSVQTSNSNTSEIQALLQQGLPYLVILLSILLLLQSAFIIHLLRRVRRLKSRLFAAAPLLT</sequence>
<keyword evidence="1" id="KW-0812">Transmembrane</keyword>
<gene>
    <name evidence="2" type="primary">NS7b</name>
</gene>
<accession>B6VDY4</accession>
<dbReference type="Proteomes" id="UP000011786">
    <property type="component" value="Segment"/>
</dbReference>
<keyword evidence="1" id="KW-1133">Transmembrane helix</keyword>
<keyword evidence="3" id="KW-1185">Reference proteome</keyword>
<evidence type="ECO:0000256" key="1">
    <source>
        <dbReference type="SAM" id="Phobius"/>
    </source>
</evidence>
<evidence type="ECO:0000313" key="2">
    <source>
        <dbReference type="EMBL" id="ACJ12059.1"/>
    </source>
</evidence>
<reference evidence="2 3" key="1">
    <citation type="journal article" date="2009" name="J. Virol.">
        <title>Comparative analysis of complete genome sequences of three avian coronaviruses reveals a novel group 3c coronavirus.</title>
        <authorList>
            <person name="Woo P.C."/>
            <person name="Lau S.K."/>
            <person name="Lam C.S."/>
            <person name="Lai K.K."/>
            <person name="Huang Y."/>
            <person name="Lee P."/>
            <person name="Luk G.S."/>
            <person name="Dyrting K.C."/>
            <person name="Chan K.H."/>
            <person name="Yuen K.Y."/>
        </authorList>
    </citation>
    <scope>NUCLEOTIDE SEQUENCE [LARGE SCALE GENOMIC DNA]</scope>
    <source>
        <strain evidence="3">Isolate Grey-backed thrush/Hong Kong/HKU12-600/2007</strain>
    </source>
</reference>
<organismHost>
    <name type="scientific">Turdus merula</name>
    <name type="common">Common blackbird</name>
    <dbReference type="NCBI Taxonomy" id="9187"/>
</organismHost>
<evidence type="ECO:0000313" key="3">
    <source>
        <dbReference type="Proteomes" id="UP000011786"/>
    </source>
</evidence>
<dbReference type="KEGG" id="vg:7040221"/>
<feature type="transmembrane region" description="Helical" evidence="1">
    <location>
        <begin position="43"/>
        <end position="65"/>
    </location>
</feature>
<organism evidence="2 3">
    <name type="scientific">Thrush coronavirus HKU12 (isolate Grey-backed thrush/Hong Kong/HKU12-600/2007)</name>
    <name type="common">ThCoV-HKU12</name>
    <name type="synonym">Thrush coronavirus HKU12-600</name>
    <dbReference type="NCBI Taxonomy" id="572290"/>
    <lineage>
        <taxon>Viruses</taxon>
        <taxon>Riboviria</taxon>
        <taxon>Orthornavirae</taxon>
        <taxon>Pisuviricota</taxon>
        <taxon>Pisoniviricetes</taxon>
        <taxon>Nidovirales</taxon>
        <taxon>Cornidovirineae</taxon>
        <taxon>Coronaviridae</taxon>
        <taxon>Orthocoronavirinae</taxon>
        <taxon>Deltacoronavirus</taxon>
        <taxon>Buldecovirus</taxon>
    </lineage>
</organism>
<proteinExistence type="predicted"/>
<dbReference type="EMBL" id="FJ376621">
    <property type="protein sequence ID" value="ACJ12059.1"/>
    <property type="molecule type" value="Genomic_RNA"/>
</dbReference>
<protein>
    <submittedName>
        <fullName evidence="2">Nonstructural protein</fullName>
    </submittedName>
</protein>
<dbReference type="GeneID" id="7040221"/>
<name>B6VDY4_THCOV</name>
<keyword evidence="1" id="KW-0472">Membrane</keyword>